<protein>
    <submittedName>
        <fullName evidence="1">Uncharacterized protein</fullName>
    </submittedName>
</protein>
<gene>
    <name evidence="1" type="ORF">TGEB3V08_LOCUS8661</name>
</gene>
<proteinExistence type="predicted"/>
<name>A0A7R9K4N8_TIMGE</name>
<reference evidence="1" key="1">
    <citation type="submission" date="2020-11" db="EMBL/GenBank/DDBJ databases">
        <authorList>
            <person name="Tran Van P."/>
        </authorList>
    </citation>
    <scope>NUCLEOTIDE SEQUENCE</scope>
</reference>
<dbReference type="EMBL" id="OE843461">
    <property type="protein sequence ID" value="CAD7603171.1"/>
    <property type="molecule type" value="Genomic_DNA"/>
</dbReference>
<sequence>MAVICPGVIVTMTVVNDRMEAMFVCHVLDGPYVTAGFLQGVLSHHLVTVPGFLLVVRVPRVVVGHLVAELVLWGRRVGKEYRWLASRSNLTSRSPSRAPSAFPNLLLSPDVYLVPVSRIRGQREFIPRSNRYMILPYIETPLTKYDLGQPFSDKPRSPVADIYQGAYVTPFPIMPCDALQNKLDSVSLSTQFIVRGGAGGPLGDAIPQHSTIGRRIGWLVTVVEAEGSSCFLGNLRTNTKHCSSLVATGSGTISHYFNLHVVVPSAFILGSGEYHIGEGSTISLVCIIENYRPPWLACQTSR</sequence>
<organism evidence="1">
    <name type="scientific">Timema genevievae</name>
    <name type="common">Walking stick</name>
    <dbReference type="NCBI Taxonomy" id="629358"/>
    <lineage>
        <taxon>Eukaryota</taxon>
        <taxon>Metazoa</taxon>
        <taxon>Ecdysozoa</taxon>
        <taxon>Arthropoda</taxon>
        <taxon>Hexapoda</taxon>
        <taxon>Insecta</taxon>
        <taxon>Pterygota</taxon>
        <taxon>Neoptera</taxon>
        <taxon>Polyneoptera</taxon>
        <taxon>Phasmatodea</taxon>
        <taxon>Timematodea</taxon>
        <taxon>Timematoidea</taxon>
        <taxon>Timematidae</taxon>
        <taxon>Timema</taxon>
    </lineage>
</organism>
<dbReference type="AlphaFoldDB" id="A0A7R9K4N8"/>
<evidence type="ECO:0000313" key="1">
    <source>
        <dbReference type="EMBL" id="CAD7603171.1"/>
    </source>
</evidence>
<accession>A0A7R9K4N8</accession>